<name>R6WV40_9FIRM</name>
<keyword evidence="2" id="KW-0732">Signal</keyword>
<dbReference type="AlphaFoldDB" id="R6WV40"/>
<dbReference type="Gene3D" id="3.40.50.1980">
    <property type="entry name" value="Nitrogenase molybdenum iron protein domain"/>
    <property type="match status" value="2"/>
</dbReference>
<dbReference type="PANTHER" id="PTHR30535:SF34">
    <property type="entry name" value="MOLYBDATE-BINDING PROTEIN MOLA"/>
    <property type="match status" value="1"/>
</dbReference>
<dbReference type="HOGENOM" id="CLU_038034_2_4_9"/>
<protein>
    <submittedName>
        <fullName evidence="4">ABC-type transporter periplasmic subunit</fullName>
    </submittedName>
</protein>
<gene>
    <name evidence="4" type="ORF">BN587_02164</name>
</gene>
<dbReference type="GO" id="GO:0071281">
    <property type="term" value="P:cellular response to iron ion"/>
    <property type="evidence" value="ECO:0007669"/>
    <property type="project" value="TreeGrafter"/>
</dbReference>
<evidence type="ECO:0000256" key="1">
    <source>
        <dbReference type="ARBA" id="ARBA00008814"/>
    </source>
</evidence>
<dbReference type="Pfam" id="PF01497">
    <property type="entry name" value="Peripla_BP_2"/>
    <property type="match status" value="1"/>
</dbReference>
<accession>R6WV40</accession>
<evidence type="ECO:0000313" key="4">
    <source>
        <dbReference type="EMBL" id="CDD10789.1"/>
    </source>
</evidence>
<comment type="caution">
    <text evidence="4">The sequence shown here is derived from an EMBL/GenBank/DDBJ whole genome shotgun (WGS) entry which is preliminary data.</text>
</comment>
<dbReference type="InterPro" id="IPR002491">
    <property type="entry name" value="ABC_transptr_periplasmic_BD"/>
</dbReference>
<dbReference type="EMBL" id="CBGL010000048">
    <property type="protein sequence ID" value="CDD10789.1"/>
    <property type="molecule type" value="Genomic_DNA"/>
</dbReference>
<dbReference type="SUPFAM" id="SSF53807">
    <property type="entry name" value="Helical backbone' metal receptor"/>
    <property type="match status" value="1"/>
</dbReference>
<comment type="similarity">
    <text evidence="1">Belongs to the bacterial solute-binding protein 8 family.</text>
</comment>
<dbReference type="PANTHER" id="PTHR30535">
    <property type="entry name" value="VITAMIN B12-BINDING PROTEIN"/>
    <property type="match status" value="1"/>
</dbReference>
<dbReference type="InterPro" id="IPR050902">
    <property type="entry name" value="ABC_Transporter_SBP"/>
</dbReference>
<reference evidence="4" key="1">
    <citation type="submission" date="2012-11" db="EMBL/GenBank/DDBJ databases">
        <title>Dependencies among metagenomic species, viruses, plasmids and units of genetic variation.</title>
        <authorList>
            <person name="Nielsen H.B."/>
            <person name="Almeida M."/>
            <person name="Juncker A.S."/>
            <person name="Rasmussen S."/>
            <person name="Li J."/>
            <person name="Sunagawa S."/>
            <person name="Plichta D."/>
            <person name="Gautier L."/>
            <person name="Le Chatelier E."/>
            <person name="Peletier E."/>
            <person name="Bonde I."/>
            <person name="Nielsen T."/>
            <person name="Manichanh C."/>
            <person name="Arumugam M."/>
            <person name="Batto J."/>
            <person name="Santos M.B.Q.D."/>
            <person name="Blom N."/>
            <person name="Borruel N."/>
            <person name="Burgdorf K.S."/>
            <person name="Boumezbeur F."/>
            <person name="Casellas F."/>
            <person name="Dore J."/>
            <person name="Guarner F."/>
            <person name="Hansen T."/>
            <person name="Hildebrand F."/>
            <person name="Kaas R.S."/>
            <person name="Kennedy S."/>
            <person name="Kristiansen K."/>
            <person name="Kultima J.R."/>
            <person name="Leonard P."/>
            <person name="Levenez F."/>
            <person name="Lund O."/>
            <person name="Moumen B."/>
            <person name="Le Paslier D."/>
            <person name="Pons N."/>
            <person name="Pedersen O."/>
            <person name="Prifti E."/>
            <person name="Qin J."/>
            <person name="Raes J."/>
            <person name="Tap J."/>
            <person name="Tims S."/>
            <person name="Ussery D.W."/>
            <person name="Yamada T."/>
            <person name="MetaHit consortium"/>
            <person name="Renault P."/>
            <person name="Sicheritz-Ponten T."/>
            <person name="Bork P."/>
            <person name="Wang J."/>
            <person name="Brunak S."/>
            <person name="Ehrlich S.D."/>
        </authorList>
    </citation>
    <scope>NUCLEOTIDE SEQUENCE [LARGE SCALE GENOMIC DNA]</scope>
</reference>
<proteinExistence type="inferred from homology"/>
<dbReference type="PROSITE" id="PS50983">
    <property type="entry name" value="FE_B12_PBP"/>
    <property type="match status" value="1"/>
</dbReference>
<evidence type="ECO:0000259" key="3">
    <source>
        <dbReference type="PROSITE" id="PS50983"/>
    </source>
</evidence>
<dbReference type="Proteomes" id="UP000014937">
    <property type="component" value="Unassembled WGS sequence"/>
</dbReference>
<sequence>MTVKKLAVIFICVIIACCSCLGCGNDKPENNGTRVVKDAKGYEVKVPAHPMRIVSFSISCDEILLGLVEPERIASVSYLCDDAGISHVVEKSKAVKERIKGTPSVERIMALKPDLVILGDWWTPDSIQTIRDMGISVYVYKTPYTVADIKKAVREIADVVDAKQQGEAVIKEYDAKIAKAQSVIKAANINQQKKVVVMSGHGVIGTKGSLFADICRYAQVDNCMEQLQTGQNTTVSKEFIVQSNPDVIIMPGWNGAPTHTLETEKELLNDQSLQSVKAIQNKNLVTLSGQDMYCVSQYVADSILAIDKLVYPEYFK</sequence>
<feature type="signal peptide" evidence="2">
    <location>
        <begin position="1"/>
        <end position="22"/>
    </location>
</feature>
<feature type="domain" description="Fe/B12 periplasmic-binding" evidence="3">
    <location>
        <begin position="52"/>
        <end position="316"/>
    </location>
</feature>
<evidence type="ECO:0000256" key="2">
    <source>
        <dbReference type="SAM" id="SignalP"/>
    </source>
</evidence>
<organism evidence="4">
    <name type="scientific">Phascolarctobacterium succinatutens CAG:287</name>
    <dbReference type="NCBI Taxonomy" id="1263101"/>
    <lineage>
        <taxon>Bacteria</taxon>
        <taxon>Bacillati</taxon>
        <taxon>Bacillota</taxon>
        <taxon>Negativicutes</taxon>
        <taxon>Acidaminococcales</taxon>
        <taxon>Acidaminococcaceae</taxon>
        <taxon>Phascolarctobacterium</taxon>
    </lineage>
</organism>
<dbReference type="PROSITE" id="PS51257">
    <property type="entry name" value="PROKAR_LIPOPROTEIN"/>
    <property type="match status" value="1"/>
</dbReference>
<feature type="chain" id="PRO_5038520030" evidence="2">
    <location>
        <begin position="23"/>
        <end position="316"/>
    </location>
</feature>